<organism evidence="1 2">
    <name type="scientific">Daphnia magna</name>
    <dbReference type="NCBI Taxonomy" id="35525"/>
    <lineage>
        <taxon>Eukaryota</taxon>
        <taxon>Metazoa</taxon>
        <taxon>Ecdysozoa</taxon>
        <taxon>Arthropoda</taxon>
        <taxon>Crustacea</taxon>
        <taxon>Branchiopoda</taxon>
        <taxon>Diplostraca</taxon>
        <taxon>Cladocera</taxon>
        <taxon>Anomopoda</taxon>
        <taxon>Daphniidae</taxon>
        <taxon>Daphnia</taxon>
    </lineage>
</organism>
<dbReference type="Proteomes" id="UP001234178">
    <property type="component" value="Unassembled WGS sequence"/>
</dbReference>
<protein>
    <submittedName>
        <fullName evidence="1">Uncharacterized protein</fullName>
    </submittedName>
</protein>
<comment type="caution">
    <text evidence="1">The sequence shown here is derived from an EMBL/GenBank/DDBJ whole genome shotgun (WGS) entry which is preliminary data.</text>
</comment>
<proteinExistence type="predicted"/>
<keyword evidence="2" id="KW-1185">Reference proteome</keyword>
<evidence type="ECO:0000313" key="1">
    <source>
        <dbReference type="EMBL" id="KAK4030572.1"/>
    </source>
</evidence>
<accession>A0ABR0B0A2</accession>
<gene>
    <name evidence="1" type="ORF">OUZ56_023815</name>
</gene>
<dbReference type="InterPro" id="IPR036770">
    <property type="entry name" value="Ankyrin_rpt-contain_sf"/>
</dbReference>
<sequence length="86" mass="9568">MDHRRNTPLHLIVGYPKPISDFVTLHSIIMTLIEAGAHMDAVNLYGETPIDAATTGVAEIILRTRSKLSLKCIAAKAIKRYALNYY</sequence>
<reference evidence="1 2" key="1">
    <citation type="journal article" date="2023" name="Nucleic Acids Res.">
        <title>The hologenome of Daphnia magna reveals possible DNA methylation and microbiome-mediated evolution of the host genome.</title>
        <authorList>
            <person name="Chaturvedi A."/>
            <person name="Li X."/>
            <person name="Dhandapani V."/>
            <person name="Marshall H."/>
            <person name="Kissane S."/>
            <person name="Cuenca-Cambronero M."/>
            <person name="Asole G."/>
            <person name="Calvet F."/>
            <person name="Ruiz-Romero M."/>
            <person name="Marangio P."/>
            <person name="Guigo R."/>
            <person name="Rago D."/>
            <person name="Mirbahai L."/>
            <person name="Eastwood N."/>
            <person name="Colbourne J.K."/>
            <person name="Zhou J."/>
            <person name="Mallon E."/>
            <person name="Orsini L."/>
        </authorList>
    </citation>
    <scope>NUCLEOTIDE SEQUENCE [LARGE SCALE GENOMIC DNA]</scope>
    <source>
        <strain evidence="1">LRV0_1</strain>
    </source>
</reference>
<dbReference type="SUPFAM" id="SSF48403">
    <property type="entry name" value="Ankyrin repeat"/>
    <property type="match status" value="1"/>
</dbReference>
<name>A0ABR0B0A2_9CRUS</name>
<dbReference type="Gene3D" id="1.25.40.20">
    <property type="entry name" value="Ankyrin repeat-containing domain"/>
    <property type="match status" value="1"/>
</dbReference>
<dbReference type="EMBL" id="JAOYFB010000039">
    <property type="protein sequence ID" value="KAK4030572.1"/>
    <property type="molecule type" value="Genomic_DNA"/>
</dbReference>
<evidence type="ECO:0000313" key="2">
    <source>
        <dbReference type="Proteomes" id="UP001234178"/>
    </source>
</evidence>